<feature type="region of interest" description="Disordered" evidence="1">
    <location>
        <begin position="668"/>
        <end position="711"/>
    </location>
</feature>
<sequence length="943" mass="102090">MAPPINRRSKQSSSPSPSPNPLPGIAIGIFAAVAASFAARRALRWKRSLQSKNDREHADLEFLVNAKKDGLLSQKGSGDEDEGQKEEAEALDGKKIANAEGGVRKVKTVEEGESIDEDGEISEITVKVKATLTLDGPSLKALQSVVVTTSEEREEEEEQEAEEANYIGTVEDEDTGEDGDDDRSSAGQLPSPVLINGRLLEFFVDEMSDLKDEQDHSTSGCNSLSDSMSESSLQEVSSAPVKPLVLADEAMETSLVATTPSFVGASEQVGQEDIHVVEDKSCSEVEAKKGGELPAMEEIISPPADEGFDSNEGFTDSSDELDVDGKPLPTRNSCNNVSNSEINEVNVEILSDNCVALEGEFLMKLKGEGTESARVNGKLLSDARSLGEFNNLDSTSSETTVQAETESPNEDFNVTLRKEALPEPACINGKVLFDKASNYPCQLVGFTPDDGSSLQSAQEVAYRGFFETAFERNLQATMGVSEDIPHATGKVEHLGPSVEDMPGIGNNDEINPQVSKGDDVHVGNLDLPDMPKLEIEGLIDSQETMGVSTNNQVVDVHVQPATQEWTKKVTGLVSIEEAPMQSTEHDVHMVDSRNNDIPFATHDMESLKEDPEVSINNLVVDNVEPIQKMNGLELGSLEESLVAEEPAMQASGDDDTISEIIKDDIQNSRHDRAGLGGAEETNLEGMEGLSTDNSQVLPRGEPTQKLPSMKGGPLEEFEGKEPVLHSSENEIAISAGVANDNAENDVGIETEQPGSLPAPLEDSREEDDELSPVLALLEDSRDEDDELPRASAEEVENSSTTLGSKEDKRPEVGIAHSRIDTKQQEIEELMSNDDSTDNLQEIARWPCSQHASDSNKRENDEVFTGAVGLQSRSTFSSKVLRYLPVEVALICLLIALKVRDEHLQRFSSSSVHSKSGSSSAAQISFQKKSKQATSKKRKDVWRS</sequence>
<feature type="compositionally biased region" description="Basic and acidic residues" evidence="1">
    <location>
        <begin position="804"/>
        <end position="821"/>
    </location>
</feature>
<feature type="compositionally biased region" description="Polar residues" evidence="1">
    <location>
        <begin position="391"/>
        <end position="409"/>
    </location>
</feature>
<feature type="region of interest" description="Disordered" evidence="1">
    <location>
        <begin position="210"/>
        <end position="236"/>
    </location>
</feature>
<proteinExistence type="predicted"/>
<feature type="compositionally biased region" description="Basic residues" evidence="1">
    <location>
        <begin position="927"/>
        <end position="943"/>
    </location>
</feature>
<dbReference type="EMBL" id="JABFUD020000012">
    <property type="protein sequence ID" value="KAI5072359.1"/>
    <property type="molecule type" value="Genomic_DNA"/>
</dbReference>
<dbReference type="Proteomes" id="UP000886520">
    <property type="component" value="Chromosome 12"/>
</dbReference>
<feature type="compositionally biased region" description="Low complexity" evidence="1">
    <location>
        <begin position="223"/>
        <end position="236"/>
    </location>
</feature>
<feature type="region of interest" description="Disordered" evidence="1">
    <location>
        <begin position="146"/>
        <end position="192"/>
    </location>
</feature>
<accession>A0A9D4UR75</accession>
<feature type="compositionally biased region" description="Basic and acidic residues" evidence="1">
    <location>
        <begin position="85"/>
        <end position="97"/>
    </location>
</feature>
<feature type="region of interest" description="Disordered" evidence="1">
    <location>
        <begin position="303"/>
        <end position="332"/>
    </location>
</feature>
<feature type="region of interest" description="Disordered" evidence="1">
    <location>
        <begin position="1"/>
        <end position="24"/>
    </location>
</feature>
<feature type="region of interest" description="Disordered" evidence="1">
    <location>
        <begin position="907"/>
        <end position="943"/>
    </location>
</feature>
<name>A0A9D4UR75_ADICA</name>
<protein>
    <submittedName>
        <fullName evidence="2">Uncharacterized protein</fullName>
    </submittedName>
</protein>
<feature type="region of interest" description="Disordered" evidence="1">
    <location>
        <begin position="69"/>
        <end position="100"/>
    </location>
</feature>
<feature type="region of interest" description="Disordered" evidence="1">
    <location>
        <begin position="738"/>
        <end position="821"/>
    </location>
</feature>
<gene>
    <name evidence="2" type="ORF">GOP47_0012465</name>
</gene>
<feature type="compositionally biased region" description="Acidic residues" evidence="1">
    <location>
        <begin position="152"/>
        <end position="163"/>
    </location>
</feature>
<evidence type="ECO:0000256" key="1">
    <source>
        <dbReference type="SAM" id="MobiDB-lite"/>
    </source>
</evidence>
<evidence type="ECO:0000313" key="2">
    <source>
        <dbReference type="EMBL" id="KAI5072359.1"/>
    </source>
</evidence>
<dbReference type="OrthoDB" id="1996024at2759"/>
<evidence type="ECO:0000313" key="3">
    <source>
        <dbReference type="Proteomes" id="UP000886520"/>
    </source>
</evidence>
<feature type="compositionally biased region" description="Acidic residues" evidence="1">
    <location>
        <begin position="170"/>
        <end position="181"/>
    </location>
</feature>
<feature type="compositionally biased region" description="Low complexity" evidence="1">
    <location>
        <begin position="907"/>
        <end position="919"/>
    </location>
</feature>
<organism evidence="2 3">
    <name type="scientific">Adiantum capillus-veneris</name>
    <name type="common">Maidenhair fern</name>
    <dbReference type="NCBI Taxonomy" id="13818"/>
    <lineage>
        <taxon>Eukaryota</taxon>
        <taxon>Viridiplantae</taxon>
        <taxon>Streptophyta</taxon>
        <taxon>Embryophyta</taxon>
        <taxon>Tracheophyta</taxon>
        <taxon>Polypodiopsida</taxon>
        <taxon>Polypodiidae</taxon>
        <taxon>Polypodiales</taxon>
        <taxon>Pteridineae</taxon>
        <taxon>Pteridaceae</taxon>
        <taxon>Vittarioideae</taxon>
        <taxon>Adiantum</taxon>
    </lineage>
</organism>
<feature type="region of interest" description="Disordered" evidence="1">
    <location>
        <begin position="390"/>
        <end position="409"/>
    </location>
</feature>
<comment type="caution">
    <text evidence="2">The sequence shown here is derived from an EMBL/GenBank/DDBJ whole genome shotgun (WGS) entry which is preliminary data.</text>
</comment>
<dbReference type="AlphaFoldDB" id="A0A9D4UR75"/>
<keyword evidence="3" id="KW-1185">Reference proteome</keyword>
<reference evidence="2" key="1">
    <citation type="submission" date="2021-01" db="EMBL/GenBank/DDBJ databases">
        <title>Adiantum capillus-veneris genome.</title>
        <authorList>
            <person name="Fang Y."/>
            <person name="Liao Q."/>
        </authorList>
    </citation>
    <scope>NUCLEOTIDE SEQUENCE</scope>
    <source>
        <strain evidence="2">H3</strain>
        <tissue evidence="2">Leaf</tissue>
    </source>
</reference>